<dbReference type="SUPFAM" id="SSF51430">
    <property type="entry name" value="NAD(P)-linked oxidoreductase"/>
    <property type="match status" value="1"/>
</dbReference>
<dbReference type="GO" id="GO:0005829">
    <property type="term" value="C:cytosol"/>
    <property type="evidence" value="ECO:0007669"/>
    <property type="project" value="UniProtKB-ARBA"/>
</dbReference>
<dbReference type="InterPro" id="IPR036812">
    <property type="entry name" value="NAD(P)_OxRdtase_dom_sf"/>
</dbReference>
<dbReference type="InterPro" id="IPR050523">
    <property type="entry name" value="AKR_Detox_Biosynth"/>
</dbReference>
<dbReference type="AlphaFoldDB" id="A0A078MUG9"/>
<evidence type="ECO:0000313" key="3">
    <source>
        <dbReference type="EMBL" id="CEA09874.1"/>
    </source>
</evidence>
<evidence type="ECO:0000256" key="1">
    <source>
        <dbReference type="ARBA" id="ARBA00023002"/>
    </source>
</evidence>
<protein>
    <submittedName>
        <fullName evidence="3">L-glyceraldehyde 3-phosphate reductase</fullName>
    </submittedName>
</protein>
<dbReference type="FunFam" id="3.20.20.100:FF:000004">
    <property type="entry name" value="Oxidoreductase, aldo/keto reductase"/>
    <property type="match status" value="1"/>
</dbReference>
<keyword evidence="1" id="KW-0560">Oxidoreductase</keyword>
<dbReference type="PATRIC" id="fig|1461584.3.peg.3220"/>
<dbReference type="Pfam" id="PF00248">
    <property type="entry name" value="Aldo_ket_red"/>
    <property type="match status" value="1"/>
</dbReference>
<evidence type="ECO:0000259" key="2">
    <source>
        <dbReference type="Pfam" id="PF00248"/>
    </source>
</evidence>
<dbReference type="InterPro" id="IPR023210">
    <property type="entry name" value="NADP_OxRdtase_dom"/>
</dbReference>
<dbReference type="InterPro" id="IPR020471">
    <property type="entry name" value="AKR"/>
</dbReference>
<dbReference type="PANTHER" id="PTHR43364">
    <property type="entry name" value="NADH-SPECIFIC METHYLGLYOXAL REDUCTASE-RELATED"/>
    <property type="match status" value="1"/>
</dbReference>
<gene>
    <name evidence="3" type="primary">gpr_4</name>
    <name evidence="3" type="ORF">BN1051_03251</name>
</gene>
<dbReference type="CDD" id="cd19079">
    <property type="entry name" value="AKR_EcYajO-like"/>
    <property type="match status" value="1"/>
</dbReference>
<proteinExistence type="predicted"/>
<dbReference type="Gene3D" id="3.20.20.100">
    <property type="entry name" value="NADP-dependent oxidoreductase domain"/>
    <property type="match status" value="1"/>
</dbReference>
<dbReference type="PANTHER" id="PTHR43364:SF4">
    <property type="entry name" value="NAD(P)-LINKED OXIDOREDUCTASE SUPERFAMILY PROTEIN"/>
    <property type="match status" value="1"/>
</dbReference>
<sequence>MSPMQYVKLGASGAAVSALGLGCLSFGDPDRGSHSWTLREDAASAVIRAALEAGINFFDTANVYSAGDSERILGTVLNRHARREEVVVATKVHGQMAPGPNGWGLSRKHIRWQVEQSLKRLGTDYIDLYQVHRWDDTTPLEETLEALDSLVRDGLVLYLGASSMHAWQFGKALCLQRQYGWAPFVTMQDHYNLIYREEEREMFPLLADAGVGALPYCTLACGRLARDPDAETPRRRRDERAEMLYRQAGAADRRICAAVAEVAAELGASRAQVALAWVLANPLVTAPLIGVTSVAQLTEDLGALDLVLDDDQLRRLGEGYVPHAVVGL</sequence>
<dbReference type="GO" id="GO:0016491">
    <property type="term" value="F:oxidoreductase activity"/>
    <property type="evidence" value="ECO:0007669"/>
    <property type="project" value="UniProtKB-KW"/>
</dbReference>
<organism evidence="3">
    <name type="scientific">Arthrobacter saudimassiliensis</name>
    <dbReference type="NCBI Taxonomy" id="1461584"/>
    <lineage>
        <taxon>Bacteria</taxon>
        <taxon>Bacillati</taxon>
        <taxon>Actinomycetota</taxon>
        <taxon>Actinomycetes</taxon>
        <taxon>Micrococcales</taxon>
        <taxon>Micrococcaceae</taxon>
        <taxon>Arthrobacter</taxon>
    </lineage>
</organism>
<dbReference type="PRINTS" id="PR00069">
    <property type="entry name" value="ALDKETRDTASE"/>
</dbReference>
<accession>A0A078MUG9</accession>
<reference evidence="3" key="1">
    <citation type="submission" date="2014-07" db="EMBL/GenBank/DDBJ databases">
        <authorList>
            <person name="Urmite Genomes Urmite Genomes"/>
        </authorList>
    </citation>
    <scope>NUCLEOTIDE SEQUENCE</scope>
    <source>
        <strain evidence="3">11W110_air</strain>
    </source>
</reference>
<dbReference type="EMBL" id="LN483072">
    <property type="protein sequence ID" value="CEA09874.1"/>
    <property type="molecule type" value="Genomic_DNA"/>
</dbReference>
<name>A0A078MUG9_9MICC</name>
<feature type="domain" description="NADP-dependent oxidoreductase" evidence="2">
    <location>
        <begin position="19"/>
        <end position="316"/>
    </location>
</feature>